<dbReference type="SUPFAM" id="SSF52374">
    <property type="entry name" value="Nucleotidylyl transferase"/>
    <property type="match status" value="1"/>
</dbReference>
<dbReference type="InterPro" id="IPR035684">
    <property type="entry name" value="ArgRS_core"/>
</dbReference>
<feature type="domain" description="DALR anticodon binding" evidence="10">
    <location>
        <begin position="448"/>
        <end position="566"/>
    </location>
</feature>
<dbReference type="HAMAP" id="MF_00123">
    <property type="entry name" value="Arg_tRNA_synth"/>
    <property type="match status" value="1"/>
</dbReference>
<evidence type="ECO:0000256" key="7">
    <source>
        <dbReference type="ARBA" id="ARBA00049339"/>
    </source>
</evidence>
<dbReference type="EMBL" id="LBUP01000004">
    <property type="protein sequence ID" value="KKQ66689.1"/>
    <property type="molecule type" value="Genomic_DNA"/>
</dbReference>
<dbReference type="Proteomes" id="UP000034235">
    <property type="component" value="Unassembled WGS sequence"/>
</dbReference>
<keyword evidence="8" id="KW-0963">Cytoplasm</keyword>
<evidence type="ECO:0000256" key="6">
    <source>
        <dbReference type="ARBA" id="ARBA00023146"/>
    </source>
</evidence>
<dbReference type="AlphaFoldDB" id="A0A0G0LZ98"/>
<dbReference type="SMART" id="SM00836">
    <property type="entry name" value="DALR_1"/>
    <property type="match status" value="1"/>
</dbReference>
<gene>
    <name evidence="8" type="primary">argS</name>
    <name evidence="12" type="ORF">US86_C0004G0007</name>
</gene>
<dbReference type="PATRIC" id="fig|1618422.5.peg.697"/>
<keyword evidence="5 8" id="KW-0648">Protein biosynthesis</keyword>
<keyword evidence="4 8" id="KW-0067">ATP-binding</keyword>
<dbReference type="InterPro" id="IPR036695">
    <property type="entry name" value="Arg-tRNA-synth_N_sf"/>
</dbReference>
<evidence type="ECO:0000256" key="1">
    <source>
        <dbReference type="ARBA" id="ARBA00005594"/>
    </source>
</evidence>
<dbReference type="InterPro" id="IPR009080">
    <property type="entry name" value="tRNAsynth_Ia_anticodon-bd"/>
</dbReference>
<dbReference type="FunFam" id="1.10.730.10:FF:000006">
    <property type="entry name" value="Arginyl-tRNA synthetase 2, mitochondrial"/>
    <property type="match status" value="1"/>
</dbReference>
<evidence type="ECO:0000259" key="11">
    <source>
        <dbReference type="SMART" id="SM01016"/>
    </source>
</evidence>
<keyword evidence="3 8" id="KW-0547">Nucleotide-binding</keyword>
<dbReference type="InterPro" id="IPR008909">
    <property type="entry name" value="DALR_anticod-bd"/>
</dbReference>
<evidence type="ECO:0000313" key="12">
    <source>
        <dbReference type="EMBL" id="KKQ66689.1"/>
    </source>
</evidence>
<feature type="domain" description="Arginyl tRNA synthetase N-terminal" evidence="11">
    <location>
        <begin position="4"/>
        <end position="89"/>
    </location>
</feature>
<dbReference type="Pfam" id="PF00750">
    <property type="entry name" value="tRNA-synt_1d"/>
    <property type="match status" value="1"/>
</dbReference>
<keyword evidence="2 8" id="KW-0436">Ligase</keyword>
<dbReference type="SMART" id="SM01016">
    <property type="entry name" value="Arg_tRNA_synt_N"/>
    <property type="match status" value="1"/>
</dbReference>
<evidence type="ECO:0000256" key="4">
    <source>
        <dbReference type="ARBA" id="ARBA00022840"/>
    </source>
</evidence>
<dbReference type="PANTHER" id="PTHR11956">
    <property type="entry name" value="ARGINYL-TRNA SYNTHETASE"/>
    <property type="match status" value="1"/>
</dbReference>
<comment type="subunit">
    <text evidence="8">Monomer.</text>
</comment>
<dbReference type="GO" id="GO:0006420">
    <property type="term" value="P:arginyl-tRNA aminoacylation"/>
    <property type="evidence" value="ECO:0007669"/>
    <property type="project" value="UniProtKB-UniRule"/>
</dbReference>
<dbReference type="NCBIfam" id="TIGR00456">
    <property type="entry name" value="argS"/>
    <property type="match status" value="1"/>
</dbReference>
<comment type="subcellular location">
    <subcellularLocation>
        <location evidence="8">Cytoplasm</location>
    </subcellularLocation>
</comment>
<comment type="caution">
    <text evidence="12">The sequence shown here is derived from an EMBL/GenBank/DDBJ whole genome shotgun (WGS) entry which is preliminary data.</text>
</comment>
<organism evidence="12 13">
    <name type="scientific">Candidatus Daviesbacteria bacterium GW2011_GWA2_38_24</name>
    <dbReference type="NCBI Taxonomy" id="1618422"/>
    <lineage>
        <taxon>Bacteria</taxon>
        <taxon>Candidatus Daviesiibacteriota</taxon>
    </lineage>
</organism>
<evidence type="ECO:0000259" key="10">
    <source>
        <dbReference type="SMART" id="SM00836"/>
    </source>
</evidence>
<sequence length="566" mass="64111">MFDQKIINDLKTAIKTLGFGETKIQLSIPETIEFGDYSTNIALQLSKQEGKKTYHSPHEIASDIVEKLNHPEYLERVETAGPGFINFYIKDSYLIKNLEGIKSRKVSPHAQKRMLVEYAHPNTHKAFHIGHLRNIILGESLARLLEDYGHDIFRANYQGDIGLHVAKAIWGIKKLGVPEESLGVKEKAEFLGRAYATGAQAYEAEEEAKQEIVEINKALYRKDPEIIEIWKTTRQWSLDYFDLIYKRLGSKFDRLFFESETESLGKEIVQKHLGRVFEEDQGAIIFPGKKYGLHNRVFITSAGNPTYEAKDMGLGFIEIDTFPFDLAIHVVASEQAGYFQVIFKALELIDPKFTGKEVHLSYGMVNLISGKMSSRTGQVITAEGLIESVKSKVAEVMKESRLDAPDEVVEKVAIGAIKFSMLKYSPSSDIAFDIEQSVSLQGDSGPYLQYTYARTRSVLRNVRGLKIEDSTLRMEDREIDLDPEERAVLRLLEYFPLIVEKSAIELSPTALTEYLLELSRAFNVFYQNCPILKSDKAVLRVQLTKVVGDTIEKGLYLLGIEAPERM</sequence>
<dbReference type="Gene3D" id="1.10.730.10">
    <property type="entry name" value="Isoleucyl-tRNA Synthetase, Domain 1"/>
    <property type="match status" value="1"/>
</dbReference>
<evidence type="ECO:0000256" key="5">
    <source>
        <dbReference type="ARBA" id="ARBA00022917"/>
    </source>
</evidence>
<dbReference type="SUPFAM" id="SSF55190">
    <property type="entry name" value="Arginyl-tRNA synthetase (ArgRS), N-terminal 'additional' domain"/>
    <property type="match status" value="1"/>
</dbReference>
<name>A0A0G0LZ98_9BACT</name>
<dbReference type="InterPro" id="IPR001278">
    <property type="entry name" value="Arg-tRNA-ligase"/>
</dbReference>
<evidence type="ECO:0000313" key="13">
    <source>
        <dbReference type="Proteomes" id="UP000034235"/>
    </source>
</evidence>
<comment type="catalytic activity">
    <reaction evidence="7 8">
        <text>tRNA(Arg) + L-arginine + ATP = L-arginyl-tRNA(Arg) + AMP + diphosphate</text>
        <dbReference type="Rhea" id="RHEA:20301"/>
        <dbReference type="Rhea" id="RHEA-COMP:9658"/>
        <dbReference type="Rhea" id="RHEA-COMP:9673"/>
        <dbReference type="ChEBI" id="CHEBI:30616"/>
        <dbReference type="ChEBI" id="CHEBI:32682"/>
        <dbReference type="ChEBI" id="CHEBI:33019"/>
        <dbReference type="ChEBI" id="CHEBI:78442"/>
        <dbReference type="ChEBI" id="CHEBI:78513"/>
        <dbReference type="ChEBI" id="CHEBI:456215"/>
        <dbReference type="EC" id="6.1.1.19"/>
    </reaction>
</comment>
<evidence type="ECO:0000256" key="8">
    <source>
        <dbReference type="HAMAP-Rule" id="MF_00123"/>
    </source>
</evidence>
<comment type="similarity">
    <text evidence="1 8 9">Belongs to the class-I aminoacyl-tRNA synthetase family.</text>
</comment>
<dbReference type="Gene3D" id="3.30.1360.70">
    <property type="entry name" value="Arginyl tRNA synthetase N-terminal domain"/>
    <property type="match status" value="1"/>
</dbReference>
<dbReference type="PRINTS" id="PR01038">
    <property type="entry name" value="TRNASYNTHARG"/>
</dbReference>
<dbReference type="Gene3D" id="3.40.50.620">
    <property type="entry name" value="HUPs"/>
    <property type="match status" value="1"/>
</dbReference>
<proteinExistence type="inferred from homology"/>
<dbReference type="GO" id="GO:0005524">
    <property type="term" value="F:ATP binding"/>
    <property type="evidence" value="ECO:0007669"/>
    <property type="project" value="UniProtKB-UniRule"/>
</dbReference>
<dbReference type="Pfam" id="PF03485">
    <property type="entry name" value="Arg_tRNA_synt_N"/>
    <property type="match status" value="1"/>
</dbReference>
<dbReference type="InterPro" id="IPR005148">
    <property type="entry name" value="Arg-tRNA-synth_N"/>
</dbReference>
<dbReference type="Pfam" id="PF05746">
    <property type="entry name" value="DALR_1"/>
    <property type="match status" value="1"/>
</dbReference>
<evidence type="ECO:0000256" key="3">
    <source>
        <dbReference type="ARBA" id="ARBA00022741"/>
    </source>
</evidence>
<dbReference type="GO" id="GO:0004814">
    <property type="term" value="F:arginine-tRNA ligase activity"/>
    <property type="evidence" value="ECO:0007669"/>
    <property type="project" value="UniProtKB-UniRule"/>
</dbReference>
<dbReference type="PANTHER" id="PTHR11956:SF5">
    <property type="entry name" value="ARGININE--TRNA LIGASE, CYTOPLASMIC"/>
    <property type="match status" value="1"/>
</dbReference>
<protein>
    <recommendedName>
        <fullName evidence="8">Arginine--tRNA ligase</fullName>
        <ecNumber evidence="8">6.1.1.19</ecNumber>
    </recommendedName>
    <alternativeName>
        <fullName evidence="8">Arginyl-tRNA synthetase</fullName>
        <shortName evidence="8">ArgRS</shortName>
    </alternativeName>
</protein>
<feature type="short sequence motif" description="'HIGH' region" evidence="8">
    <location>
        <begin position="121"/>
        <end position="131"/>
    </location>
</feature>
<keyword evidence="6 8" id="KW-0030">Aminoacyl-tRNA synthetase</keyword>
<dbReference type="InterPro" id="IPR014729">
    <property type="entry name" value="Rossmann-like_a/b/a_fold"/>
</dbReference>
<dbReference type="GO" id="GO:0005737">
    <property type="term" value="C:cytoplasm"/>
    <property type="evidence" value="ECO:0007669"/>
    <property type="project" value="UniProtKB-SubCell"/>
</dbReference>
<dbReference type="EC" id="6.1.1.19" evidence="8"/>
<evidence type="ECO:0000256" key="2">
    <source>
        <dbReference type="ARBA" id="ARBA00022598"/>
    </source>
</evidence>
<accession>A0A0G0LZ98</accession>
<evidence type="ECO:0000256" key="9">
    <source>
        <dbReference type="RuleBase" id="RU363038"/>
    </source>
</evidence>
<dbReference type="SUPFAM" id="SSF47323">
    <property type="entry name" value="Anticodon-binding domain of a subclass of class I aminoacyl-tRNA synthetases"/>
    <property type="match status" value="1"/>
</dbReference>
<reference evidence="12 13" key="1">
    <citation type="journal article" date="2015" name="Nature">
        <title>rRNA introns, odd ribosomes, and small enigmatic genomes across a large radiation of phyla.</title>
        <authorList>
            <person name="Brown C.T."/>
            <person name="Hug L.A."/>
            <person name="Thomas B.C."/>
            <person name="Sharon I."/>
            <person name="Castelle C.J."/>
            <person name="Singh A."/>
            <person name="Wilkins M.J."/>
            <person name="Williams K.H."/>
            <person name="Banfield J.F."/>
        </authorList>
    </citation>
    <scope>NUCLEOTIDE SEQUENCE [LARGE SCALE GENOMIC DNA]</scope>
</reference>